<sequence length="95" mass="11007">MKPSLAGYCTDDVQWTFAGDRVLSGKDEIRGYMADTYKIPPKFDVEYMIGEGDYVTAVGTISLLEENRWLEYDYCDVWRFENGLMAELKAFVIRK</sequence>
<evidence type="ECO:0000259" key="1">
    <source>
        <dbReference type="Pfam" id="PF12680"/>
    </source>
</evidence>
<dbReference type="Gene3D" id="3.10.450.50">
    <property type="match status" value="1"/>
</dbReference>
<protein>
    <submittedName>
        <fullName evidence="2">SnoaL-like domain</fullName>
    </submittedName>
</protein>
<feature type="domain" description="SnoaL-like" evidence="1">
    <location>
        <begin position="5"/>
        <end position="87"/>
    </location>
</feature>
<dbReference type="Pfam" id="PF12680">
    <property type="entry name" value="SnoaL_2"/>
    <property type="match status" value="1"/>
</dbReference>
<accession>A0A376DUA8</accession>
<evidence type="ECO:0000313" key="3">
    <source>
        <dbReference type="Proteomes" id="UP000255224"/>
    </source>
</evidence>
<reference evidence="2 3" key="1">
    <citation type="submission" date="2018-06" db="EMBL/GenBank/DDBJ databases">
        <authorList>
            <consortium name="Pathogen Informatics"/>
            <person name="Doyle S."/>
        </authorList>
    </citation>
    <scope>NUCLEOTIDE SEQUENCE [LARGE SCALE GENOMIC DNA]</scope>
    <source>
        <strain evidence="2 3">NCTC13533</strain>
    </source>
</reference>
<dbReference type="InterPro" id="IPR037401">
    <property type="entry name" value="SnoaL-like"/>
</dbReference>
<name>A0A376DUA8_CHRCU</name>
<gene>
    <name evidence="2" type="ORF">NCTC13533_01996</name>
</gene>
<dbReference type="EMBL" id="UFVQ01000003">
    <property type="protein sequence ID" value="STC95806.1"/>
    <property type="molecule type" value="Genomic_DNA"/>
</dbReference>
<evidence type="ECO:0000313" key="2">
    <source>
        <dbReference type="EMBL" id="STC95806.1"/>
    </source>
</evidence>
<organism evidence="2 3">
    <name type="scientific">Chryseobacterium carnipullorum</name>
    <dbReference type="NCBI Taxonomy" id="1124835"/>
    <lineage>
        <taxon>Bacteria</taxon>
        <taxon>Pseudomonadati</taxon>
        <taxon>Bacteroidota</taxon>
        <taxon>Flavobacteriia</taxon>
        <taxon>Flavobacteriales</taxon>
        <taxon>Weeksellaceae</taxon>
        <taxon>Chryseobacterium group</taxon>
        <taxon>Chryseobacterium</taxon>
    </lineage>
</organism>
<dbReference type="Proteomes" id="UP000255224">
    <property type="component" value="Unassembled WGS sequence"/>
</dbReference>
<dbReference type="RefSeq" id="WP_228426032.1">
    <property type="nucleotide sequence ID" value="NZ_CP033920.1"/>
</dbReference>
<proteinExistence type="predicted"/>
<dbReference type="InterPro" id="IPR032710">
    <property type="entry name" value="NTF2-like_dom_sf"/>
</dbReference>
<dbReference type="SUPFAM" id="SSF54427">
    <property type="entry name" value="NTF2-like"/>
    <property type="match status" value="1"/>
</dbReference>
<dbReference type="AlphaFoldDB" id="A0A376DUA8"/>